<organism evidence="3 4">
    <name type="scientific">Symbiodinium microadriaticum</name>
    <name type="common">Dinoflagellate</name>
    <name type="synonym">Zooxanthella microadriatica</name>
    <dbReference type="NCBI Taxonomy" id="2951"/>
    <lineage>
        <taxon>Eukaryota</taxon>
        <taxon>Sar</taxon>
        <taxon>Alveolata</taxon>
        <taxon>Dinophyceae</taxon>
        <taxon>Suessiales</taxon>
        <taxon>Symbiodiniaceae</taxon>
        <taxon>Symbiodinium</taxon>
    </lineage>
</organism>
<feature type="transmembrane region" description="Helical" evidence="2">
    <location>
        <begin position="170"/>
        <end position="187"/>
    </location>
</feature>
<evidence type="ECO:0000256" key="2">
    <source>
        <dbReference type="SAM" id="Phobius"/>
    </source>
</evidence>
<dbReference type="OrthoDB" id="422089at2759"/>
<protein>
    <submittedName>
        <fullName evidence="3">Uncharacterized protein</fullName>
    </submittedName>
</protein>
<feature type="transmembrane region" description="Helical" evidence="2">
    <location>
        <begin position="199"/>
        <end position="222"/>
    </location>
</feature>
<feature type="transmembrane region" description="Helical" evidence="2">
    <location>
        <begin position="285"/>
        <end position="301"/>
    </location>
</feature>
<feature type="region of interest" description="Disordered" evidence="1">
    <location>
        <begin position="1"/>
        <end position="21"/>
    </location>
</feature>
<keyword evidence="2" id="KW-0472">Membrane</keyword>
<keyword evidence="2" id="KW-0812">Transmembrane</keyword>
<dbReference type="AlphaFoldDB" id="A0A1Q9C616"/>
<evidence type="ECO:0000256" key="1">
    <source>
        <dbReference type="SAM" id="MobiDB-lite"/>
    </source>
</evidence>
<evidence type="ECO:0000313" key="3">
    <source>
        <dbReference type="EMBL" id="OLP78360.1"/>
    </source>
</evidence>
<accession>A0A1Q9C616</accession>
<feature type="transmembrane region" description="Helical" evidence="2">
    <location>
        <begin position="256"/>
        <end position="278"/>
    </location>
</feature>
<dbReference type="EMBL" id="LSRX01001622">
    <property type="protein sequence ID" value="OLP78360.1"/>
    <property type="molecule type" value="Genomic_DNA"/>
</dbReference>
<keyword evidence="2" id="KW-1133">Transmembrane helix</keyword>
<dbReference type="Proteomes" id="UP000186817">
    <property type="component" value="Unassembled WGS sequence"/>
</dbReference>
<feature type="compositionally biased region" description="Basic and acidic residues" evidence="1">
    <location>
        <begin position="9"/>
        <end position="21"/>
    </location>
</feature>
<keyword evidence="4" id="KW-1185">Reference proteome</keyword>
<gene>
    <name evidence="3" type="ORF">AK812_SmicGene41475</name>
</gene>
<reference evidence="3 4" key="1">
    <citation type="submission" date="2016-02" db="EMBL/GenBank/DDBJ databases">
        <title>Genome analysis of coral dinoflagellate symbionts highlights evolutionary adaptations to a symbiotic lifestyle.</title>
        <authorList>
            <person name="Aranda M."/>
            <person name="Li Y."/>
            <person name="Liew Y.J."/>
            <person name="Baumgarten S."/>
            <person name="Simakov O."/>
            <person name="Wilson M."/>
            <person name="Piel J."/>
            <person name="Ashoor H."/>
            <person name="Bougouffa S."/>
            <person name="Bajic V.B."/>
            <person name="Ryu T."/>
            <person name="Ravasi T."/>
            <person name="Bayer T."/>
            <person name="Micklem G."/>
            <person name="Kim H."/>
            <person name="Bhak J."/>
            <person name="Lajeunesse T.C."/>
            <person name="Voolstra C.R."/>
        </authorList>
    </citation>
    <scope>NUCLEOTIDE SEQUENCE [LARGE SCALE GENOMIC DNA]</scope>
    <source>
        <strain evidence="3 4">CCMP2467</strain>
    </source>
</reference>
<comment type="caution">
    <text evidence="3">The sequence shown here is derived from an EMBL/GenBank/DDBJ whole genome shotgun (WGS) entry which is preliminary data.</text>
</comment>
<proteinExistence type="predicted"/>
<name>A0A1Q9C616_SYMMI</name>
<sequence>MWPSHPRPRRENLSSRPEQVRRRNGAVVLSAAIGAVALSSEVQCWIPPAQPGLTELRQRQTPLRSAQGPAAQLGFELRTPQPLEAPTRGVVEPLPLAAKCGGLRGAAPPAAVRAMQAVHGQSNNHYQQVVDASAASQSQMSYFAPPKTTQAGQFAPGVLDRIKMRLEGQGTYAVISALVVNMGIRLLSGNSAEMMSQAWCPIACLYSCALATCVLSGVYATIVFTLTKMYSMTVIGNYKDAQFSEFFQETTKYRVAGFWAFCASLGSFAFAFVTFFLLKVRGLPGIAGCVVGFGIVVKAMLDFRGVSQLLNGCRCRKNPVVTGETVSAMPRGSRPPSVSAVLGRHGSKLAGARML</sequence>
<evidence type="ECO:0000313" key="4">
    <source>
        <dbReference type="Proteomes" id="UP000186817"/>
    </source>
</evidence>